<feature type="region of interest" description="Disordered" evidence="4">
    <location>
        <begin position="547"/>
        <end position="657"/>
    </location>
</feature>
<evidence type="ECO:0008006" key="7">
    <source>
        <dbReference type="Google" id="ProtNLM"/>
    </source>
</evidence>
<dbReference type="Pfam" id="PF03343">
    <property type="entry name" value="SART-1"/>
    <property type="match status" value="2"/>
</dbReference>
<feature type="region of interest" description="Disordered" evidence="4">
    <location>
        <begin position="250"/>
        <end position="270"/>
    </location>
</feature>
<comment type="caution">
    <text evidence="5">The sequence shown here is derived from an EMBL/GenBank/DDBJ whole genome shotgun (WGS) entry which is preliminary data.</text>
</comment>
<dbReference type="AlphaFoldDB" id="A0AAV9I5Y2"/>
<keyword evidence="6" id="KW-1185">Reference proteome</keyword>
<name>A0AAV9I5Y2_9RHOD</name>
<feature type="compositionally biased region" description="Polar residues" evidence="4">
    <location>
        <begin position="337"/>
        <end position="351"/>
    </location>
</feature>
<evidence type="ECO:0000256" key="1">
    <source>
        <dbReference type="ARBA" id="ARBA00004123"/>
    </source>
</evidence>
<dbReference type="InterPro" id="IPR005011">
    <property type="entry name" value="SNU66/SART1"/>
</dbReference>
<proteinExistence type="inferred from homology"/>
<dbReference type="PANTHER" id="PTHR14152">
    <property type="entry name" value="SQUAMOUS CELL CARCINOMA ANTIGEN RECOGNISED BY CYTOTOXIC T LYMPHOCYTES"/>
    <property type="match status" value="1"/>
</dbReference>
<dbReference type="GO" id="GO:0045292">
    <property type="term" value="P:mRNA cis splicing, via spliceosome"/>
    <property type="evidence" value="ECO:0007669"/>
    <property type="project" value="TreeGrafter"/>
</dbReference>
<evidence type="ECO:0000256" key="3">
    <source>
        <dbReference type="ARBA" id="ARBA00023242"/>
    </source>
</evidence>
<dbReference type="GO" id="GO:0046540">
    <property type="term" value="C:U4/U6 x U5 tri-snRNP complex"/>
    <property type="evidence" value="ECO:0007669"/>
    <property type="project" value="TreeGrafter"/>
</dbReference>
<comment type="subcellular location">
    <subcellularLocation>
        <location evidence="1">Nucleus</location>
    </subcellularLocation>
</comment>
<sequence length="657" mass="74716">MKVTRELIETPGLDVEEELENQLDAVQWVKKSRDLERQRKAGTGGMTTNKWKKNMTTSLSLLNVLDEEEDELENIQLREKQQALVNQKLKRAISNRNTRGASFDDEFSEIGDRLTQGTHSLLPKYDEPKLAQYSKNRVRLSSLTDKEREAVLRERVQSLAQQFTESRKEENAALTETHIQEEYYTSKELLGKLKKSSGKKKKKNRRPLTGEEDLQDWTDSGAKSDEIPQFDIDPEERLKRLHELRFQNQNAQNSFNTQSSLENKLQSDNNQLESSGWRRVRFLRERGADRVLSAIQESDSYETAKKDTGEGNETLVLDDLTEFVYNLDPQNLHRGNRTSTEASSPLSSVAQASKEEEVISLSDREEEEQEEHVNNDQRHLDGELVFENKMDNPESNQEEGNDDLESELVSVGLEEEPVSMGVAAALKHLQMTGNLRSNVDQVGRTKDERVAEARQWDDGSKRIKLEYVDEFGRELTPKEAFRQLSYKFHGKGPGKAKQEKRLRKYIQELRSKMLSTGDDTPLHSVRHLKDETKQNAVPYIVLQSSSLSKEMNSGDVSRDRATPTLERANLQKPQNRKKESLSTTTTTTTSWSSSSISTNTSREAKEVANASQVASMSLSSDATTSVEPVKPERSRIAIQLGKSAKRKRAVVPTQSLE</sequence>
<feature type="compositionally biased region" description="Basic and acidic residues" evidence="4">
    <location>
        <begin position="371"/>
        <end position="381"/>
    </location>
</feature>
<dbReference type="Proteomes" id="UP001300502">
    <property type="component" value="Unassembled WGS sequence"/>
</dbReference>
<feature type="compositionally biased region" description="Low complexity" evidence="4">
    <location>
        <begin position="581"/>
        <end position="601"/>
    </location>
</feature>
<evidence type="ECO:0000256" key="2">
    <source>
        <dbReference type="ARBA" id="ARBA00006076"/>
    </source>
</evidence>
<evidence type="ECO:0000313" key="5">
    <source>
        <dbReference type="EMBL" id="KAK4522419.1"/>
    </source>
</evidence>
<feature type="region of interest" description="Disordered" evidence="4">
    <location>
        <begin position="194"/>
        <end position="231"/>
    </location>
</feature>
<keyword evidence="3" id="KW-0539">Nucleus</keyword>
<accession>A0AAV9I5Y2</accession>
<protein>
    <recommendedName>
        <fullName evidence="7">SART-1 family protein</fullName>
    </recommendedName>
</protein>
<organism evidence="5 6">
    <name type="scientific">Galdieria yellowstonensis</name>
    <dbReference type="NCBI Taxonomy" id="3028027"/>
    <lineage>
        <taxon>Eukaryota</taxon>
        <taxon>Rhodophyta</taxon>
        <taxon>Bangiophyceae</taxon>
        <taxon>Galdieriales</taxon>
        <taxon>Galdieriaceae</taxon>
        <taxon>Galdieria</taxon>
    </lineage>
</organism>
<evidence type="ECO:0000313" key="6">
    <source>
        <dbReference type="Proteomes" id="UP001300502"/>
    </source>
</evidence>
<dbReference type="PANTHER" id="PTHR14152:SF5">
    <property type="entry name" value="U4_U6.U5 TRI-SNRNP-ASSOCIATED PROTEIN 1"/>
    <property type="match status" value="1"/>
</dbReference>
<gene>
    <name evidence="5" type="ORF">GAYE_HTGSCF06PCTG21G0306</name>
</gene>
<dbReference type="EMBL" id="JANCYU010000004">
    <property type="protein sequence ID" value="KAK4522419.1"/>
    <property type="molecule type" value="Genomic_DNA"/>
</dbReference>
<reference evidence="5 6" key="1">
    <citation type="submission" date="2022-07" db="EMBL/GenBank/DDBJ databases">
        <title>Genome-wide signatures of adaptation to extreme environments.</title>
        <authorList>
            <person name="Cho C.H."/>
            <person name="Yoon H.S."/>
        </authorList>
    </citation>
    <scope>NUCLEOTIDE SEQUENCE [LARGE SCALE GENOMIC DNA]</scope>
    <source>
        <strain evidence="5 6">108.79 E11</strain>
    </source>
</reference>
<feature type="compositionally biased region" description="Basic residues" evidence="4">
    <location>
        <begin position="194"/>
        <end position="206"/>
    </location>
</feature>
<comment type="similarity">
    <text evidence="2">Belongs to the SNU66/SART1 family.</text>
</comment>
<feature type="compositionally biased region" description="Polar residues" evidence="4">
    <location>
        <begin position="609"/>
        <end position="626"/>
    </location>
</feature>
<evidence type="ECO:0000256" key="4">
    <source>
        <dbReference type="SAM" id="MobiDB-lite"/>
    </source>
</evidence>
<dbReference type="GO" id="GO:0000481">
    <property type="term" value="P:maturation of 5S rRNA"/>
    <property type="evidence" value="ECO:0007669"/>
    <property type="project" value="TreeGrafter"/>
</dbReference>
<feature type="region of interest" description="Disordered" evidence="4">
    <location>
        <begin position="331"/>
        <end position="381"/>
    </location>
</feature>